<name>A0A835DWD5_9POAL</name>
<reference evidence="1" key="1">
    <citation type="submission" date="2020-07" db="EMBL/GenBank/DDBJ databases">
        <title>Genome sequence and genetic diversity analysis of an under-domesticated orphan crop, white fonio (Digitaria exilis).</title>
        <authorList>
            <person name="Bennetzen J.L."/>
            <person name="Chen S."/>
            <person name="Ma X."/>
            <person name="Wang X."/>
            <person name="Yssel A.E.J."/>
            <person name="Chaluvadi S.R."/>
            <person name="Johnson M."/>
            <person name="Gangashetty P."/>
            <person name="Hamidou F."/>
            <person name="Sanogo M.D."/>
            <person name="Zwaenepoel A."/>
            <person name="Wallace J."/>
            <person name="Van De Peer Y."/>
            <person name="Van Deynze A."/>
        </authorList>
    </citation>
    <scope>NUCLEOTIDE SEQUENCE</scope>
    <source>
        <tissue evidence="1">Leaves</tissue>
    </source>
</reference>
<keyword evidence="2" id="KW-1185">Reference proteome</keyword>
<evidence type="ECO:0000313" key="2">
    <source>
        <dbReference type="Proteomes" id="UP000636709"/>
    </source>
</evidence>
<accession>A0A835DWD5</accession>
<dbReference type="Proteomes" id="UP000636709">
    <property type="component" value="Unassembled WGS sequence"/>
</dbReference>
<gene>
    <name evidence="1" type="ORF">HU200_067215</name>
</gene>
<protein>
    <submittedName>
        <fullName evidence="1">Uncharacterized protein</fullName>
    </submittedName>
</protein>
<evidence type="ECO:0000313" key="1">
    <source>
        <dbReference type="EMBL" id="KAF8642539.1"/>
    </source>
</evidence>
<dbReference type="EMBL" id="JACEFO010003289">
    <property type="protein sequence ID" value="KAF8642539.1"/>
    <property type="molecule type" value="Genomic_DNA"/>
</dbReference>
<organism evidence="1 2">
    <name type="scientific">Digitaria exilis</name>
    <dbReference type="NCBI Taxonomy" id="1010633"/>
    <lineage>
        <taxon>Eukaryota</taxon>
        <taxon>Viridiplantae</taxon>
        <taxon>Streptophyta</taxon>
        <taxon>Embryophyta</taxon>
        <taxon>Tracheophyta</taxon>
        <taxon>Spermatophyta</taxon>
        <taxon>Magnoliopsida</taxon>
        <taxon>Liliopsida</taxon>
        <taxon>Poales</taxon>
        <taxon>Poaceae</taxon>
        <taxon>PACMAD clade</taxon>
        <taxon>Panicoideae</taxon>
        <taxon>Panicodae</taxon>
        <taxon>Paniceae</taxon>
        <taxon>Anthephorinae</taxon>
        <taxon>Digitaria</taxon>
    </lineage>
</organism>
<sequence>MMMVSPKRVAALCFH</sequence>
<comment type="caution">
    <text evidence="1">The sequence shown here is derived from an EMBL/GenBank/DDBJ whole genome shotgun (WGS) entry which is preliminary data.</text>
</comment>
<proteinExistence type="predicted"/>